<keyword evidence="2" id="KW-0645">Protease</keyword>
<dbReference type="SUPFAM" id="SSF50156">
    <property type="entry name" value="PDZ domain-like"/>
    <property type="match status" value="2"/>
</dbReference>
<feature type="active site" description="Charge relay system" evidence="7">
    <location>
        <position position="250"/>
    </location>
</feature>
<comment type="similarity">
    <text evidence="1">Belongs to the peptidase S1C family.</text>
</comment>
<keyword evidence="6" id="KW-0720">Serine protease</keyword>
<dbReference type="OrthoDB" id="9758917at2"/>
<organism evidence="11 12">
    <name type="scientific">Flavobacterium aquariorum</name>
    <dbReference type="NCBI Taxonomy" id="2217670"/>
    <lineage>
        <taxon>Bacteria</taxon>
        <taxon>Pseudomonadati</taxon>
        <taxon>Bacteroidota</taxon>
        <taxon>Flavobacteriia</taxon>
        <taxon>Flavobacteriales</taxon>
        <taxon>Flavobacteriaceae</taxon>
        <taxon>Flavobacterium</taxon>
    </lineage>
</organism>
<feature type="active site" description="Charge relay system" evidence="7">
    <location>
        <position position="173"/>
    </location>
</feature>
<feature type="chain" id="PRO_5015903732" description="PDZ domain-containing protein" evidence="9">
    <location>
        <begin position="29"/>
        <end position="503"/>
    </location>
</feature>
<dbReference type="EMBL" id="QKXH01000002">
    <property type="protein sequence ID" value="PZX94683.1"/>
    <property type="molecule type" value="Genomic_DNA"/>
</dbReference>
<keyword evidence="3 9" id="KW-0732">Signal</keyword>
<reference evidence="11 12" key="1">
    <citation type="submission" date="2018-06" db="EMBL/GenBank/DDBJ databases">
        <title>Flavobacterium sp IMCC34762, genome.</title>
        <authorList>
            <person name="Joung Y."/>
            <person name="Cho J."/>
            <person name="Song J."/>
        </authorList>
    </citation>
    <scope>NUCLEOTIDE SEQUENCE [LARGE SCALE GENOMIC DNA]</scope>
    <source>
        <strain evidence="11 12">IMCC34762</strain>
    </source>
</reference>
<keyword evidence="12" id="KW-1185">Reference proteome</keyword>
<dbReference type="InterPro" id="IPR001478">
    <property type="entry name" value="PDZ"/>
</dbReference>
<dbReference type="SMART" id="SM00228">
    <property type="entry name" value="PDZ"/>
    <property type="match status" value="1"/>
</dbReference>
<dbReference type="AlphaFoldDB" id="A0A2W7TVZ6"/>
<dbReference type="RefSeq" id="WP_111408779.1">
    <property type="nucleotide sequence ID" value="NZ_QKXH01000002.1"/>
</dbReference>
<protein>
    <recommendedName>
        <fullName evidence="10">PDZ domain-containing protein</fullName>
    </recommendedName>
</protein>
<evidence type="ECO:0000256" key="8">
    <source>
        <dbReference type="PIRSR" id="PIRSR611782-2"/>
    </source>
</evidence>
<feature type="binding site" evidence="8">
    <location>
        <position position="143"/>
    </location>
    <ligand>
        <name>substrate</name>
    </ligand>
</feature>
<gene>
    <name evidence="11" type="ORF">DOS84_03770</name>
</gene>
<evidence type="ECO:0000256" key="6">
    <source>
        <dbReference type="ARBA" id="ARBA00022825"/>
    </source>
</evidence>
<evidence type="ECO:0000256" key="9">
    <source>
        <dbReference type="SAM" id="SignalP"/>
    </source>
</evidence>
<dbReference type="InterPro" id="IPR001940">
    <property type="entry name" value="Peptidase_S1C"/>
</dbReference>
<dbReference type="GO" id="GO:0004252">
    <property type="term" value="F:serine-type endopeptidase activity"/>
    <property type="evidence" value="ECO:0007669"/>
    <property type="project" value="InterPro"/>
</dbReference>
<dbReference type="PROSITE" id="PS50106">
    <property type="entry name" value="PDZ"/>
    <property type="match status" value="1"/>
</dbReference>
<feature type="binding site" evidence="8">
    <location>
        <begin position="248"/>
        <end position="250"/>
    </location>
    <ligand>
        <name>substrate</name>
    </ligand>
</feature>
<evidence type="ECO:0000256" key="7">
    <source>
        <dbReference type="PIRSR" id="PIRSR611782-1"/>
    </source>
</evidence>
<dbReference type="PANTHER" id="PTHR22939">
    <property type="entry name" value="SERINE PROTEASE FAMILY S1C HTRA-RELATED"/>
    <property type="match status" value="1"/>
</dbReference>
<evidence type="ECO:0000256" key="4">
    <source>
        <dbReference type="ARBA" id="ARBA00022737"/>
    </source>
</evidence>
<dbReference type="SUPFAM" id="SSF50494">
    <property type="entry name" value="Trypsin-like serine proteases"/>
    <property type="match status" value="1"/>
</dbReference>
<keyword evidence="4" id="KW-0677">Repeat</keyword>
<dbReference type="InterPro" id="IPR011782">
    <property type="entry name" value="Pept_S1C_Do"/>
</dbReference>
<keyword evidence="5" id="KW-0378">Hydrolase</keyword>
<name>A0A2W7TVZ6_9FLAO</name>
<accession>A0A2W7TVZ6</accession>
<dbReference type="PROSITE" id="PS51257">
    <property type="entry name" value="PROKAR_LIPOPROTEIN"/>
    <property type="match status" value="1"/>
</dbReference>
<dbReference type="Proteomes" id="UP000249177">
    <property type="component" value="Unassembled WGS sequence"/>
</dbReference>
<dbReference type="GO" id="GO:0006508">
    <property type="term" value="P:proteolysis"/>
    <property type="evidence" value="ECO:0007669"/>
    <property type="project" value="UniProtKB-KW"/>
</dbReference>
<dbReference type="Gene3D" id="2.40.10.120">
    <property type="match status" value="1"/>
</dbReference>
<dbReference type="Gene3D" id="2.30.42.10">
    <property type="match status" value="2"/>
</dbReference>
<dbReference type="Pfam" id="PF13180">
    <property type="entry name" value="PDZ_2"/>
    <property type="match status" value="1"/>
</dbReference>
<proteinExistence type="inferred from homology"/>
<dbReference type="NCBIfam" id="TIGR02037">
    <property type="entry name" value="degP_htrA_DO"/>
    <property type="match status" value="1"/>
</dbReference>
<dbReference type="PANTHER" id="PTHR22939:SF129">
    <property type="entry name" value="SERINE PROTEASE HTRA2, MITOCHONDRIAL"/>
    <property type="match status" value="1"/>
</dbReference>
<feature type="binding site" evidence="8">
    <location>
        <position position="173"/>
    </location>
    <ligand>
        <name>substrate</name>
    </ligand>
</feature>
<feature type="domain" description="PDZ" evidence="10">
    <location>
        <begin position="294"/>
        <end position="385"/>
    </location>
</feature>
<evidence type="ECO:0000313" key="11">
    <source>
        <dbReference type="EMBL" id="PZX94683.1"/>
    </source>
</evidence>
<feature type="active site" description="Charge relay system" evidence="7">
    <location>
        <position position="143"/>
    </location>
</feature>
<evidence type="ECO:0000256" key="2">
    <source>
        <dbReference type="ARBA" id="ARBA00022670"/>
    </source>
</evidence>
<sequence length="503" mass="55464">MTTLKKIHLYSQAIFLLSLFLLIQGCHAQDKNSGKNIEDIQNSNAVNYAKVSYSGNVDFKMAAKIATPGVVNIKCTLNRQRQYYDNNDRNDFYDLPEFFKDFFKDDPYFREYKFRPNENSEPLIGSASGVILTPDGYIVTNNHVVKDADKIEITLFDGRSYPAKIIGTDPQTDLALIKIDEQNLSFIMFGDSDTIDVGEWVVAVGNPFNLASTVTAGIVSAKARNINILSNQGAIESFIQTDAAVNPGNSGGALVTLEGKLIGINTAIATPTGVYAGYSFAIPVDIVKKVTNDLMKFGVVERGVLGIAIRDMNSTIAKELNIERANGVYVDSVSATGAAKEAGVKAKDVIIKIDDIETNTSSKLQEIIMRKRPGEKVRIALIRDGKEQKILIATLKKQEVNQPIKSAKNTDILKNLGITLVEINKEDQKRYNLTAGLKITKIDEGRLKQFTDIREGFVITSINNRPVSTIKSFMDAVGSKSRGIMIEGKYANDPTYYYYAFGL</sequence>
<dbReference type="InterPro" id="IPR009003">
    <property type="entry name" value="Peptidase_S1_PA"/>
</dbReference>
<comment type="caution">
    <text evidence="11">The sequence shown here is derived from an EMBL/GenBank/DDBJ whole genome shotgun (WGS) entry which is preliminary data.</text>
</comment>
<dbReference type="Pfam" id="PF13365">
    <property type="entry name" value="Trypsin_2"/>
    <property type="match status" value="1"/>
</dbReference>
<dbReference type="PRINTS" id="PR00834">
    <property type="entry name" value="PROTEASES2C"/>
</dbReference>
<evidence type="ECO:0000313" key="12">
    <source>
        <dbReference type="Proteomes" id="UP000249177"/>
    </source>
</evidence>
<evidence type="ECO:0000256" key="1">
    <source>
        <dbReference type="ARBA" id="ARBA00010541"/>
    </source>
</evidence>
<evidence type="ECO:0000256" key="5">
    <source>
        <dbReference type="ARBA" id="ARBA00022801"/>
    </source>
</evidence>
<dbReference type="InterPro" id="IPR036034">
    <property type="entry name" value="PDZ_sf"/>
</dbReference>
<evidence type="ECO:0000259" key="10">
    <source>
        <dbReference type="PROSITE" id="PS50106"/>
    </source>
</evidence>
<evidence type="ECO:0000256" key="3">
    <source>
        <dbReference type="ARBA" id="ARBA00022729"/>
    </source>
</evidence>
<feature type="signal peptide" evidence="9">
    <location>
        <begin position="1"/>
        <end position="28"/>
    </location>
</feature>